<reference evidence="1 2" key="1">
    <citation type="submission" date="2018-03" db="EMBL/GenBank/DDBJ databases">
        <title>Draft Genome Sequences of the Obligatory Marine Myxobacteria Enhygromyxa salina SWB005.</title>
        <authorList>
            <person name="Poehlein A."/>
            <person name="Moghaddam J.A."/>
            <person name="Harms H."/>
            <person name="Alanjari M."/>
            <person name="Koenig G.M."/>
            <person name="Daniel R."/>
            <person name="Schaeberle T.F."/>
        </authorList>
    </citation>
    <scope>NUCLEOTIDE SEQUENCE [LARGE SCALE GENOMIC DNA]</scope>
    <source>
        <strain evidence="1 2">SWB005</strain>
    </source>
</reference>
<gene>
    <name evidence="1" type="ORF">ENSA5_02900</name>
</gene>
<dbReference type="AlphaFoldDB" id="A0A2S9YJR0"/>
<evidence type="ECO:0000313" key="1">
    <source>
        <dbReference type="EMBL" id="PRQ05300.1"/>
    </source>
</evidence>
<name>A0A2S9YJR0_9BACT</name>
<dbReference type="EMBL" id="PVNK01000015">
    <property type="protein sequence ID" value="PRQ05300.1"/>
    <property type="molecule type" value="Genomic_DNA"/>
</dbReference>
<evidence type="ECO:0000313" key="2">
    <source>
        <dbReference type="Proteomes" id="UP000237968"/>
    </source>
</evidence>
<sequence length="90" mass="9364">MASFAAELRPTSSLERLEASFASTFGVSLEQAVADSVGVPMPMFDALPCDMPGLPRSTWADDPLVLTPGEADCSDADVVGSGGQALWFVV</sequence>
<protein>
    <submittedName>
        <fullName evidence="1">Uncharacterized protein</fullName>
    </submittedName>
</protein>
<keyword evidence="2" id="KW-1185">Reference proteome</keyword>
<comment type="caution">
    <text evidence="1">The sequence shown here is derived from an EMBL/GenBank/DDBJ whole genome shotgun (WGS) entry which is preliminary data.</text>
</comment>
<proteinExistence type="predicted"/>
<accession>A0A2S9YJR0</accession>
<organism evidence="1 2">
    <name type="scientific">Enhygromyxa salina</name>
    <dbReference type="NCBI Taxonomy" id="215803"/>
    <lineage>
        <taxon>Bacteria</taxon>
        <taxon>Pseudomonadati</taxon>
        <taxon>Myxococcota</taxon>
        <taxon>Polyangia</taxon>
        <taxon>Nannocystales</taxon>
        <taxon>Nannocystaceae</taxon>
        <taxon>Enhygromyxa</taxon>
    </lineage>
</organism>
<dbReference type="Proteomes" id="UP000237968">
    <property type="component" value="Unassembled WGS sequence"/>
</dbReference>